<evidence type="ECO:0000259" key="4">
    <source>
        <dbReference type="PROSITE" id="PS51710"/>
    </source>
</evidence>
<evidence type="ECO:0000256" key="3">
    <source>
        <dbReference type="SAM" id="MobiDB-lite"/>
    </source>
</evidence>
<evidence type="ECO:0000259" key="5">
    <source>
        <dbReference type="PROSITE" id="PS51883"/>
    </source>
</evidence>
<dbReference type="InParanoid" id="D8STX0"/>
<dbReference type="GO" id="GO:0005525">
    <property type="term" value="F:GTP binding"/>
    <property type="evidence" value="ECO:0000318"/>
    <property type="project" value="GO_Central"/>
</dbReference>
<dbReference type="SUPFAM" id="SSF52540">
    <property type="entry name" value="P-loop containing nucleoside triphosphate hydrolases"/>
    <property type="match status" value="1"/>
</dbReference>
<keyword evidence="1" id="KW-0547">Nucleotide-binding</keyword>
<evidence type="ECO:0000256" key="1">
    <source>
        <dbReference type="ARBA" id="ARBA00022741"/>
    </source>
</evidence>
<evidence type="ECO:0000313" key="7">
    <source>
        <dbReference type="Proteomes" id="UP000001514"/>
    </source>
</evidence>
<dbReference type="EMBL" id="GL377641">
    <property type="protein sequence ID" value="EFJ12147.1"/>
    <property type="molecule type" value="Genomic_DNA"/>
</dbReference>
<dbReference type="Proteomes" id="UP000001514">
    <property type="component" value="Unassembled WGS sequence"/>
</dbReference>
<dbReference type="eggNOG" id="KOG1489">
    <property type="taxonomic scope" value="Eukaryota"/>
</dbReference>
<dbReference type="OMA" id="DRARIWV"/>
<dbReference type="InterPro" id="IPR036726">
    <property type="entry name" value="GTP1_OBG_dom_sf"/>
</dbReference>
<protein>
    <recommendedName>
        <fullName evidence="8">Obg domain-containing protein</fullName>
    </recommendedName>
</protein>
<dbReference type="Gene3D" id="2.70.210.12">
    <property type="entry name" value="GTP1/OBG domain"/>
    <property type="match status" value="1"/>
</dbReference>
<accession>D8STX0</accession>
<dbReference type="Gene3D" id="3.40.50.300">
    <property type="entry name" value="P-loop containing nucleotide triphosphate hydrolases"/>
    <property type="match status" value="1"/>
</dbReference>
<feature type="non-terminal residue" evidence="6">
    <location>
        <position position="1"/>
    </location>
</feature>
<dbReference type="PROSITE" id="PS51710">
    <property type="entry name" value="G_OBG"/>
    <property type="match status" value="1"/>
</dbReference>
<feature type="region of interest" description="Disordered" evidence="3">
    <location>
        <begin position="25"/>
        <end position="44"/>
    </location>
</feature>
<dbReference type="InterPro" id="IPR006073">
    <property type="entry name" value="GTP-bd"/>
</dbReference>
<dbReference type="PANTHER" id="PTHR11702">
    <property type="entry name" value="DEVELOPMENTALLY REGULATED GTP-BINDING PROTEIN-RELATED"/>
    <property type="match status" value="1"/>
</dbReference>
<dbReference type="Pfam" id="PF01018">
    <property type="entry name" value="GTP1_OBG"/>
    <property type="match status" value="1"/>
</dbReference>
<dbReference type="GO" id="GO:0042254">
    <property type="term" value="P:ribosome biogenesis"/>
    <property type="evidence" value="ECO:0007669"/>
    <property type="project" value="UniProtKB-UniRule"/>
</dbReference>
<keyword evidence="2" id="KW-0342">GTP-binding</keyword>
<reference evidence="6 7" key="1">
    <citation type="journal article" date="2011" name="Science">
        <title>The Selaginella genome identifies genetic changes associated with the evolution of vascular plants.</title>
        <authorList>
            <person name="Banks J.A."/>
            <person name="Nishiyama T."/>
            <person name="Hasebe M."/>
            <person name="Bowman J.L."/>
            <person name="Gribskov M."/>
            <person name="dePamphilis C."/>
            <person name="Albert V.A."/>
            <person name="Aono N."/>
            <person name="Aoyama T."/>
            <person name="Ambrose B.A."/>
            <person name="Ashton N.W."/>
            <person name="Axtell M.J."/>
            <person name="Barker E."/>
            <person name="Barker M.S."/>
            <person name="Bennetzen J.L."/>
            <person name="Bonawitz N.D."/>
            <person name="Chapple C."/>
            <person name="Cheng C."/>
            <person name="Correa L.G."/>
            <person name="Dacre M."/>
            <person name="DeBarry J."/>
            <person name="Dreyer I."/>
            <person name="Elias M."/>
            <person name="Engstrom E.M."/>
            <person name="Estelle M."/>
            <person name="Feng L."/>
            <person name="Finet C."/>
            <person name="Floyd S.K."/>
            <person name="Frommer W.B."/>
            <person name="Fujita T."/>
            <person name="Gramzow L."/>
            <person name="Gutensohn M."/>
            <person name="Harholt J."/>
            <person name="Hattori M."/>
            <person name="Heyl A."/>
            <person name="Hirai T."/>
            <person name="Hiwatashi Y."/>
            <person name="Ishikawa M."/>
            <person name="Iwata M."/>
            <person name="Karol K.G."/>
            <person name="Koehler B."/>
            <person name="Kolukisaoglu U."/>
            <person name="Kubo M."/>
            <person name="Kurata T."/>
            <person name="Lalonde S."/>
            <person name="Li K."/>
            <person name="Li Y."/>
            <person name="Litt A."/>
            <person name="Lyons E."/>
            <person name="Manning G."/>
            <person name="Maruyama T."/>
            <person name="Michael T.P."/>
            <person name="Mikami K."/>
            <person name="Miyazaki S."/>
            <person name="Morinaga S."/>
            <person name="Murata T."/>
            <person name="Mueller-Roeber B."/>
            <person name="Nelson D.R."/>
            <person name="Obara M."/>
            <person name="Oguri Y."/>
            <person name="Olmstead R.G."/>
            <person name="Onodera N."/>
            <person name="Petersen B.L."/>
            <person name="Pils B."/>
            <person name="Prigge M."/>
            <person name="Rensing S.A."/>
            <person name="Riano-Pachon D.M."/>
            <person name="Roberts A.W."/>
            <person name="Sato Y."/>
            <person name="Scheller H.V."/>
            <person name="Schulz B."/>
            <person name="Schulz C."/>
            <person name="Shakirov E.V."/>
            <person name="Shibagaki N."/>
            <person name="Shinohara N."/>
            <person name="Shippen D.E."/>
            <person name="Soerensen I."/>
            <person name="Sotooka R."/>
            <person name="Sugimoto N."/>
            <person name="Sugita M."/>
            <person name="Sumikawa N."/>
            <person name="Tanurdzic M."/>
            <person name="Theissen G."/>
            <person name="Ulvskov P."/>
            <person name="Wakazuki S."/>
            <person name="Weng J.K."/>
            <person name="Willats W.W."/>
            <person name="Wipf D."/>
            <person name="Wolf P.G."/>
            <person name="Yang L."/>
            <person name="Zimmer A.D."/>
            <person name="Zhu Q."/>
            <person name="Mitros T."/>
            <person name="Hellsten U."/>
            <person name="Loque D."/>
            <person name="Otillar R."/>
            <person name="Salamov A."/>
            <person name="Schmutz J."/>
            <person name="Shapiro H."/>
            <person name="Lindquist E."/>
            <person name="Lucas S."/>
            <person name="Rokhsar D."/>
            <person name="Grigoriev I.V."/>
        </authorList>
    </citation>
    <scope>NUCLEOTIDE SEQUENCE [LARGE SCALE GENOMIC DNA]</scope>
</reference>
<name>D8STX0_SELML</name>
<dbReference type="GO" id="GO:0005739">
    <property type="term" value="C:mitochondrion"/>
    <property type="evidence" value="ECO:0000318"/>
    <property type="project" value="GO_Central"/>
</dbReference>
<dbReference type="InterPro" id="IPR031167">
    <property type="entry name" value="G_OBG"/>
</dbReference>
<dbReference type="STRING" id="88036.D8STX0"/>
<evidence type="ECO:0000313" key="6">
    <source>
        <dbReference type="EMBL" id="EFJ12147.1"/>
    </source>
</evidence>
<dbReference type="Pfam" id="PF01926">
    <property type="entry name" value="MMR_HSR1"/>
    <property type="match status" value="1"/>
</dbReference>
<sequence>ANLEKEPHKYFDQVTIIVRSGDGGDGAILSMPKPPADKEEAKKRKKLNWGPLRKAPDGSILLPMGGHGGDVVIAADENADSLLEFHKKKRYNARRGSDVGAVKILTPRLRDAGAAPTLKLYVPVGTVVKQKTGSKLLADLTKPGDKILVARGGRGGMSMLNNPVSRKVPQKLIAPIVTDPRDKTLIKGVPGEELVLELTLRVVADIGLVGLPNAGKSSLLAAVSQARPDIAAYPFTTLMPNLGRLQGDPETPDGGLCGGATMADLPGLIKDAHLGKVRSSKHLFPWVVSPSDVQTGTWTHVFTPLTKDKVDSSCGGRFS</sequence>
<dbReference type="PROSITE" id="PS51883">
    <property type="entry name" value="OBG"/>
    <property type="match status" value="1"/>
</dbReference>
<dbReference type="GO" id="GO:0003924">
    <property type="term" value="F:GTPase activity"/>
    <property type="evidence" value="ECO:0000318"/>
    <property type="project" value="GO_Central"/>
</dbReference>
<feature type="domain" description="Obg" evidence="5">
    <location>
        <begin position="8"/>
        <end position="203"/>
    </location>
</feature>
<dbReference type="PRINTS" id="PR00326">
    <property type="entry name" value="GTP1OBG"/>
</dbReference>
<dbReference type="InterPro" id="IPR045086">
    <property type="entry name" value="OBG_GTPase"/>
</dbReference>
<gene>
    <name evidence="6" type="ORF">SELMODRAFT_124813</name>
</gene>
<organism evidence="7">
    <name type="scientific">Selaginella moellendorffii</name>
    <name type="common">Spikemoss</name>
    <dbReference type="NCBI Taxonomy" id="88036"/>
    <lineage>
        <taxon>Eukaryota</taxon>
        <taxon>Viridiplantae</taxon>
        <taxon>Streptophyta</taxon>
        <taxon>Embryophyta</taxon>
        <taxon>Tracheophyta</taxon>
        <taxon>Lycopodiopsida</taxon>
        <taxon>Selaginellales</taxon>
        <taxon>Selaginellaceae</taxon>
        <taxon>Selaginella</taxon>
    </lineage>
</organism>
<dbReference type="InterPro" id="IPR027417">
    <property type="entry name" value="P-loop_NTPase"/>
</dbReference>
<dbReference type="Gramene" id="EFJ12147">
    <property type="protein sequence ID" value="EFJ12147"/>
    <property type="gene ID" value="SELMODRAFT_124813"/>
</dbReference>
<evidence type="ECO:0008006" key="8">
    <source>
        <dbReference type="Google" id="ProtNLM"/>
    </source>
</evidence>
<proteinExistence type="predicted"/>
<dbReference type="InterPro" id="IPR006169">
    <property type="entry name" value="GTP1_OBG_dom"/>
</dbReference>
<dbReference type="HOGENOM" id="CLU_011747_2_0_1"/>
<keyword evidence="7" id="KW-1185">Reference proteome</keyword>
<evidence type="ECO:0000256" key="2">
    <source>
        <dbReference type="ARBA" id="ARBA00023134"/>
    </source>
</evidence>
<dbReference type="KEGG" id="smo:SELMODRAFT_124813"/>
<feature type="domain" description="OBG-type G" evidence="4">
    <location>
        <begin position="204"/>
        <end position="276"/>
    </location>
</feature>
<dbReference type="PANTHER" id="PTHR11702:SF39">
    <property type="entry name" value="GTP-BINDING PROTEIN OBGC2-RELATED"/>
    <property type="match status" value="1"/>
</dbReference>
<dbReference type="SUPFAM" id="SSF82051">
    <property type="entry name" value="Obg GTP-binding protein N-terminal domain"/>
    <property type="match status" value="1"/>
</dbReference>
<dbReference type="AlphaFoldDB" id="D8STX0"/>